<protein>
    <submittedName>
        <fullName evidence="2">Uncharacterized protein</fullName>
    </submittedName>
</protein>
<keyword evidence="3" id="KW-1185">Reference proteome</keyword>
<name>A0AAV7V0D9_PLEWA</name>
<sequence length="95" mass="10969">MKRIEMRELLPWKLDAPVKRVNVNDSVMGESSLAVALETRRSDEARQCQGQRDTLSWKRELEAGVRVKDGKTRCLGNRSSRQETKRVTTLERKTP</sequence>
<comment type="caution">
    <text evidence="2">The sequence shown here is derived from an EMBL/GenBank/DDBJ whole genome shotgun (WGS) entry which is preliminary data.</text>
</comment>
<accession>A0AAV7V0D9</accession>
<evidence type="ECO:0000313" key="3">
    <source>
        <dbReference type="Proteomes" id="UP001066276"/>
    </source>
</evidence>
<organism evidence="2 3">
    <name type="scientific">Pleurodeles waltl</name>
    <name type="common">Iberian ribbed newt</name>
    <dbReference type="NCBI Taxonomy" id="8319"/>
    <lineage>
        <taxon>Eukaryota</taxon>
        <taxon>Metazoa</taxon>
        <taxon>Chordata</taxon>
        <taxon>Craniata</taxon>
        <taxon>Vertebrata</taxon>
        <taxon>Euteleostomi</taxon>
        <taxon>Amphibia</taxon>
        <taxon>Batrachia</taxon>
        <taxon>Caudata</taxon>
        <taxon>Salamandroidea</taxon>
        <taxon>Salamandridae</taxon>
        <taxon>Pleurodelinae</taxon>
        <taxon>Pleurodeles</taxon>
    </lineage>
</organism>
<dbReference type="Proteomes" id="UP001066276">
    <property type="component" value="Chromosome 2_2"/>
</dbReference>
<feature type="region of interest" description="Disordered" evidence="1">
    <location>
        <begin position="75"/>
        <end position="95"/>
    </location>
</feature>
<evidence type="ECO:0000313" key="2">
    <source>
        <dbReference type="EMBL" id="KAJ1194266.1"/>
    </source>
</evidence>
<reference evidence="2" key="1">
    <citation type="journal article" date="2022" name="bioRxiv">
        <title>Sequencing and chromosome-scale assembly of the giantPleurodeles waltlgenome.</title>
        <authorList>
            <person name="Brown T."/>
            <person name="Elewa A."/>
            <person name="Iarovenko S."/>
            <person name="Subramanian E."/>
            <person name="Araus A.J."/>
            <person name="Petzold A."/>
            <person name="Susuki M."/>
            <person name="Suzuki K.-i.T."/>
            <person name="Hayashi T."/>
            <person name="Toyoda A."/>
            <person name="Oliveira C."/>
            <person name="Osipova E."/>
            <person name="Leigh N.D."/>
            <person name="Simon A."/>
            <person name="Yun M.H."/>
        </authorList>
    </citation>
    <scope>NUCLEOTIDE SEQUENCE</scope>
    <source>
        <strain evidence="2">20211129_DDA</strain>
        <tissue evidence="2">Liver</tissue>
    </source>
</reference>
<evidence type="ECO:0000256" key="1">
    <source>
        <dbReference type="SAM" id="MobiDB-lite"/>
    </source>
</evidence>
<dbReference type="EMBL" id="JANPWB010000004">
    <property type="protein sequence ID" value="KAJ1194266.1"/>
    <property type="molecule type" value="Genomic_DNA"/>
</dbReference>
<dbReference type="AlphaFoldDB" id="A0AAV7V0D9"/>
<gene>
    <name evidence="2" type="ORF">NDU88_003555</name>
</gene>
<feature type="compositionally biased region" description="Basic and acidic residues" evidence="1">
    <location>
        <begin position="80"/>
        <end position="95"/>
    </location>
</feature>
<proteinExistence type="predicted"/>